<evidence type="ECO:0000313" key="5">
    <source>
        <dbReference type="EMBL" id="KAI1861898.1"/>
    </source>
</evidence>
<dbReference type="PANTHER" id="PTHR13789">
    <property type="entry name" value="MONOOXYGENASE"/>
    <property type="match status" value="1"/>
</dbReference>
<keyword evidence="6" id="KW-1185">Reference proteome</keyword>
<dbReference type="AlphaFoldDB" id="A0A9P9WGD7"/>
<protein>
    <recommendedName>
        <fullName evidence="7">FAD-binding domain-containing protein</fullName>
    </recommendedName>
</protein>
<comment type="similarity">
    <text evidence="2">Belongs to the paxM FAD-dependent monooxygenase family.</text>
</comment>
<gene>
    <name evidence="5" type="ORF">JX265_009401</name>
</gene>
<dbReference type="Proteomes" id="UP000829685">
    <property type="component" value="Unassembled WGS sequence"/>
</dbReference>
<keyword evidence="4" id="KW-0503">Monooxygenase</keyword>
<reference evidence="5" key="1">
    <citation type="submission" date="2021-03" db="EMBL/GenBank/DDBJ databases">
        <title>Revisited historic fungal species revealed as producer of novel bioactive compounds through whole genome sequencing and comparative genomics.</title>
        <authorList>
            <person name="Vignolle G.A."/>
            <person name="Hochenegger N."/>
            <person name="Mach R.L."/>
            <person name="Mach-Aigner A.R."/>
            <person name="Javad Rahimi M."/>
            <person name="Salim K.A."/>
            <person name="Chan C.M."/>
            <person name="Lim L.B.L."/>
            <person name="Cai F."/>
            <person name="Druzhinina I.S."/>
            <person name="U'Ren J.M."/>
            <person name="Derntl C."/>
        </authorList>
    </citation>
    <scope>NUCLEOTIDE SEQUENCE</scope>
    <source>
        <strain evidence="5">TUCIM 5799</strain>
    </source>
</reference>
<evidence type="ECO:0000256" key="4">
    <source>
        <dbReference type="ARBA" id="ARBA00023033"/>
    </source>
</evidence>
<comment type="caution">
    <text evidence="5">The sequence shown here is derived from an EMBL/GenBank/DDBJ whole genome shotgun (WGS) entry which is preliminary data.</text>
</comment>
<dbReference type="InterPro" id="IPR036188">
    <property type="entry name" value="FAD/NAD-bd_sf"/>
</dbReference>
<sequence length="377" mass="41602">MWPGVLGIHITTVRIGALMSRAEMADLLLNQCARLGIRISWNTHIVDFDEDVSAGKGVAVGADGRRYEADVVVAADGLGSRSLRLTIGENVRAVSTGYVIYRGSVSTKDLENATVLKEYLQQNPRPEIRLSTGHNIHIVLTMYQRGVAFAITLPDNQRGTAMESWSSTVPVEQLLQSIPDGDKLDPLVLDLLNHLPERGVIEWKLCMRNPQAKWTSQGGHVVQVGDSAHSFIPTSGSGATMALEDSLSLAECLRLGGKNDIPSGAKVHELLRMQRVTLLQRLGIVVRSLLHSEDLESIKRAPKNMTQGKWLWSHRADAYATANYQKAKEHLEGKSTFENTNLPPGHVPEQWTLEGEVEREKQGRTVDLRANGDWSIN</sequence>
<dbReference type="GO" id="GO:0004497">
    <property type="term" value="F:monooxygenase activity"/>
    <property type="evidence" value="ECO:0007669"/>
    <property type="project" value="UniProtKB-KW"/>
</dbReference>
<evidence type="ECO:0000256" key="3">
    <source>
        <dbReference type="ARBA" id="ARBA00023002"/>
    </source>
</evidence>
<evidence type="ECO:0000256" key="1">
    <source>
        <dbReference type="ARBA" id="ARBA00001974"/>
    </source>
</evidence>
<name>A0A9P9WGD7_9PEZI</name>
<accession>A0A9P9WGD7</accession>
<evidence type="ECO:0000256" key="2">
    <source>
        <dbReference type="ARBA" id="ARBA00007992"/>
    </source>
</evidence>
<proteinExistence type="inferred from homology"/>
<keyword evidence="3" id="KW-0560">Oxidoreductase</keyword>
<organism evidence="5 6">
    <name type="scientific">Neoarthrinium moseri</name>
    <dbReference type="NCBI Taxonomy" id="1658444"/>
    <lineage>
        <taxon>Eukaryota</taxon>
        <taxon>Fungi</taxon>
        <taxon>Dikarya</taxon>
        <taxon>Ascomycota</taxon>
        <taxon>Pezizomycotina</taxon>
        <taxon>Sordariomycetes</taxon>
        <taxon>Xylariomycetidae</taxon>
        <taxon>Amphisphaeriales</taxon>
        <taxon>Apiosporaceae</taxon>
        <taxon>Neoarthrinium</taxon>
    </lineage>
</organism>
<evidence type="ECO:0000313" key="6">
    <source>
        <dbReference type="Proteomes" id="UP000829685"/>
    </source>
</evidence>
<evidence type="ECO:0008006" key="7">
    <source>
        <dbReference type="Google" id="ProtNLM"/>
    </source>
</evidence>
<dbReference type="Gene3D" id="3.50.50.60">
    <property type="entry name" value="FAD/NAD(P)-binding domain"/>
    <property type="match status" value="1"/>
</dbReference>
<dbReference type="SUPFAM" id="SSF51905">
    <property type="entry name" value="FAD/NAD(P)-binding domain"/>
    <property type="match status" value="1"/>
</dbReference>
<comment type="cofactor">
    <cofactor evidence="1">
        <name>FAD</name>
        <dbReference type="ChEBI" id="CHEBI:57692"/>
    </cofactor>
</comment>
<dbReference type="PRINTS" id="PR00420">
    <property type="entry name" value="RNGMNOXGNASE"/>
</dbReference>
<dbReference type="InterPro" id="IPR050493">
    <property type="entry name" value="FAD-dep_Monooxygenase_BioMet"/>
</dbReference>
<dbReference type="PANTHER" id="PTHR13789:SF315">
    <property type="entry name" value="FAD-DEPENDENT MONOOXYGENASE MDPD"/>
    <property type="match status" value="1"/>
</dbReference>
<dbReference type="EMBL" id="JAFIMR010000028">
    <property type="protein sequence ID" value="KAI1861898.1"/>
    <property type="molecule type" value="Genomic_DNA"/>
</dbReference>